<evidence type="ECO:0000256" key="10">
    <source>
        <dbReference type="ARBA" id="ARBA00023188"/>
    </source>
</evidence>
<dbReference type="PROSITE" id="PS51362">
    <property type="entry name" value="TGF_BETA_2"/>
    <property type="match status" value="1"/>
</dbReference>
<sequence length="475" mass="54078">MQGSLQWSSSFDGKTPHALRRNVRGSCLNFVRFKKGHAQQIKYLNKLKSCAKDCAKMVPNGVAMVFCVFSWLNFTFSSHASFSNFSLDNEVHSSFIQRRLRSQERREIQREILSILGLPHRPRPLVHTKQNAAPMFMLDLYNTISTDLHATGLEYYKPTVTQAHPVLSLQDSQFLDEADTIMSFVNLVEHNDRHYQQQLLSEFKFDLTRIPEGEVITAAEFRVYKDFIYEQHENETFIVSIYQVLPKLTNSQREPLLLEQRELWANEDGWLVFDLTASSNLWLLNPEHNLGLQMVLEDSHGRRRSPGLAGLVTGGGSQDKLPFMVAFFKANEVRLRNVRSAHRGATETNTEDSPGRSEAVEAATETLGFSKNGCQKHELYVSFRDLGWQDWIIAPEGYAAYYCDGECAFPLNSYMNATNHAIVQTLVHFINPGTVPKPCCAPTQLHGISVLYFDDSSNVILKKYRNMVVRACGCH</sequence>
<evidence type="ECO:0000256" key="3">
    <source>
        <dbReference type="ARBA" id="ARBA00022514"/>
    </source>
</evidence>
<dbReference type="InterPro" id="IPR029034">
    <property type="entry name" value="Cystine-knot_cytokine"/>
</dbReference>
<evidence type="ECO:0000256" key="8">
    <source>
        <dbReference type="ARBA" id="ARBA00023157"/>
    </source>
</evidence>
<keyword evidence="9" id="KW-0325">Glycoprotein</keyword>
<dbReference type="Proteomes" id="UP001460270">
    <property type="component" value="Unassembled WGS sequence"/>
</dbReference>
<keyword evidence="8" id="KW-1015">Disulfide bond</keyword>
<organism evidence="13 14">
    <name type="scientific">Mugilogobius chulae</name>
    <name type="common">yellowstripe goby</name>
    <dbReference type="NCBI Taxonomy" id="88201"/>
    <lineage>
        <taxon>Eukaryota</taxon>
        <taxon>Metazoa</taxon>
        <taxon>Chordata</taxon>
        <taxon>Craniata</taxon>
        <taxon>Vertebrata</taxon>
        <taxon>Euteleostomi</taxon>
        <taxon>Actinopterygii</taxon>
        <taxon>Neopterygii</taxon>
        <taxon>Teleostei</taxon>
        <taxon>Neoteleostei</taxon>
        <taxon>Acanthomorphata</taxon>
        <taxon>Gobiaria</taxon>
        <taxon>Gobiiformes</taxon>
        <taxon>Gobioidei</taxon>
        <taxon>Gobiidae</taxon>
        <taxon>Gobionellinae</taxon>
        <taxon>Mugilogobius</taxon>
    </lineage>
</organism>
<evidence type="ECO:0000256" key="11">
    <source>
        <dbReference type="RuleBase" id="RU000354"/>
    </source>
</evidence>
<dbReference type="InterPro" id="IPR001111">
    <property type="entry name" value="TGF-b_propeptide"/>
</dbReference>
<accession>A0AAW0NY98</accession>
<dbReference type="Pfam" id="PF00019">
    <property type="entry name" value="TGF_beta"/>
    <property type="match status" value="1"/>
</dbReference>
<dbReference type="PANTHER" id="PTHR11848">
    <property type="entry name" value="TGF-BETA FAMILY"/>
    <property type="match status" value="1"/>
</dbReference>
<proteinExistence type="inferred from homology"/>
<evidence type="ECO:0000256" key="7">
    <source>
        <dbReference type="ARBA" id="ARBA00023030"/>
    </source>
</evidence>
<keyword evidence="7 11" id="KW-0339">Growth factor</keyword>
<dbReference type="InterPro" id="IPR001839">
    <property type="entry name" value="TGF-b_C"/>
</dbReference>
<evidence type="ECO:0000256" key="4">
    <source>
        <dbReference type="ARBA" id="ARBA00022525"/>
    </source>
</evidence>
<dbReference type="EMBL" id="JBBPFD010000011">
    <property type="protein sequence ID" value="KAK7907438.1"/>
    <property type="molecule type" value="Genomic_DNA"/>
</dbReference>
<dbReference type="SUPFAM" id="SSF57501">
    <property type="entry name" value="Cystine-knot cytokines"/>
    <property type="match status" value="1"/>
</dbReference>
<comment type="subcellular location">
    <subcellularLocation>
        <location evidence="1">Secreted</location>
    </subcellularLocation>
</comment>
<keyword evidence="3" id="KW-0202">Cytokine</keyword>
<feature type="domain" description="TGF-beta family profile" evidence="12">
    <location>
        <begin position="336"/>
        <end position="475"/>
    </location>
</feature>
<keyword evidence="14" id="KW-1185">Reference proteome</keyword>
<dbReference type="GO" id="GO:0001503">
    <property type="term" value="P:ossification"/>
    <property type="evidence" value="ECO:0007669"/>
    <property type="project" value="UniProtKB-KW"/>
</dbReference>
<dbReference type="GO" id="GO:0005615">
    <property type="term" value="C:extracellular space"/>
    <property type="evidence" value="ECO:0007669"/>
    <property type="project" value="UniProtKB-KW"/>
</dbReference>
<reference evidence="14" key="1">
    <citation type="submission" date="2024-04" db="EMBL/GenBank/DDBJ databases">
        <title>Salinicola lusitanus LLJ914,a marine bacterium isolated from the Okinawa Trough.</title>
        <authorList>
            <person name="Li J."/>
        </authorList>
    </citation>
    <scope>NUCLEOTIDE SEQUENCE [LARGE SCALE GENOMIC DNA]</scope>
</reference>
<evidence type="ECO:0000256" key="6">
    <source>
        <dbReference type="ARBA" id="ARBA00022855"/>
    </source>
</evidence>
<gene>
    <name evidence="13" type="ORF">WMY93_016050</name>
</gene>
<evidence type="ECO:0000313" key="14">
    <source>
        <dbReference type="Proteomes" id="UP001460270"/>
    </source>
</evidence>
<dbReference type="GO" id="GO:0005125">
    <property type="term" value="F:cytokine activity"/>
    <property type="evidence" value="ECO:0007669"/>
    <property type="project" value="UniProtKB-KW"/>
</dbReference>
<dbReference type="Pfam" id="PF00688">
    <property type="entry name" value="TGFb_propeptide"/>
    <property type="match status" value="1"/>
</dbReference>
<comment type="similarity">
    <text evidence="2 11">Belongs to the TGF-beta family.</text>
</comment>
<dbReference type="FunFam" id="2.10.90.10:FF:000003">
    <property type="entry name" value="Bone morphogenetic protein 5"/>
    <property type="match status" value="1"/>
</dbReference>
<protein>
    <recommendedName>
        <fullName evidence="12">TGF-beta family profile domain-containing protein</fullName>
    </recommendedName>
</protein>
<dbReference type="PRINTS" id="PR00669">
    <property type="entry name" value="INHIBINA"/>
</dbReference>
<comment type="caution">
    <text evidence="13">The sequence shown here is derived from an EMBL/GenBank/DDBJ whole genome shotgun (WGS) entry which is preliminary data.</text>
</comment>
<dbReference type="GO" id="GO:0008083">
    <property type="term" value="F:growth factor activity"/>
    <property type="evidence" value="ECO:0007669"/>
    <property type="project" value="UniProtKB-KW"/>
</dbReference>
<dbReference type="Gene3D" id="2.10.90.10">
    <property type="entry name" value="Cystine-knot cytokines"/>
    <property type="match status" value="1"/>
</dbReference>
<dbReference type="GO" id="GO:0030509">
    <property type="term" value="P:BMP signaling pathway"/>
    <property type="evidence" value="ECO:0007669"/>
    <property type="project" value="TreeGrafter"/>
</dbReference>
<dbReference type="InterPro" id="IPR015615">
    <property type="entry name" value="TGF-beta-rel"/>
</dbReference>
<evidence type="ECO:0000313" key="13">
    <source>
        <dbReference type="EMBL" id="KAK7907438.1"/>
    </source>
</evidence>
<keyword evidence="10" id="KW-0891">Chondrogenesis</keyword>
<dbReference type="Gene3D" id="2.60.120.970">
    <property type="match status" value="1"/>
</dbReference>
<dbReference type="AlphaFoldDB" id="A0AAW0NY98"/>
<dbReference type="PANTHER" id="PTHR11848:SF135">
    <property type="entry name" value="BONE MORPHOGENETIC PROTEIN 7"/>
    <property type="match status" value="1"/>
</dbReference>
<keyword evidence="4" id="KW-0964">Secreted</keyword>
<dbReference type="InterPro" id="IPR017948">
    <property type="entry name" value="TGFb_CS"/>
</dbReference>
<keyword evidence="6" id="KW-0892">Osteogenesis</keyword>
<evidence type="ECO:0000256" key="5">
    <source>
        <dbReference type="ARBA" id="ARBA00022729"/>
    </source>
</evidence>
<evidence type="ECO:0000256" key="2">
    <source>
        <dbReference type="ARBA" id="ARBA00006656"/>
    </source>
</evidence>
<dbReference type="SMART" id="SM00204">
    <property type="entry name" value="TGFB"/>
    <property type="match status" value="1"/>
</dbReference>
<dbReference type="GO" id="GO:0051216">
    <property type="term" value="P:cartilage development"/>
    <property type="evidence" value="ECO:0007669"/>
    <property type="project" value="UniProtKB-KW"/>
</dbReference>
<dbReference type="PROSITE" id="PS00250">
    <property type="entry name" value="TGF_BETA_1"/>
    <property type="match status" value="1"/>
</dbReference>
<keyword evidence="5" id="KW-0732">Signal</keyword>
<name>A0AAW0NY98_9GOBI</name>
<evidence type="ECO:0000256" key="1">
    <source>
        <dbReference type="ARBA" id="ARBA00004613"/>
    </source>
</evidence>
<evidence type="ECO:0000259" key="12">
    <source>
        <dbReference type="PROSITE" id="PS51362"/>
    </source>
</evidence>
<dbReference type="CDD" id="cd19397">
    <property type="entry name" value="TGF_beta_BMP7"/>
    <property type="match status" value="1"/>
</dbReference>
<evidence type="ECO:0000256" key="9">
    <source>
        <dbReference type="ARBA" id="ARBA00023180"/>
    </source>
</evidence>